<dbReference type="GO" id="GO:0016747">
    <property type="term" value="F:acyltransferase activity, transferring groups other than amino-acyl groups"/>
    <property type="evidence" value="ECO:0007669"/>
    <property type="project" value="InterPro"/>
</dbReference>
<evidence type="ECO:0000313" key="5">
    <source>
        <dbReference type="Proteomes" id="UP000256661"/>
    </source>
</evidence>
<dbReference type="PANTHER" id="PTHR43877">
    <property type="entry name" value="AMINOALKYLPHOSPHONATE N-ACETYLTRANSFERASE-RELATED-RELATED"/>
    <property type="match status" value="1"/>
</dbReference>
<reference evidence="4 5" key="1">
    <citation type="submission" date="2018-08" db="EMBL/GenBank/DDBJ databases">
        <title>Sequencing the genomes of 1000 actinobacteria strains.</title>
        <authorList>
            <person name="Klenk H.-P."/>
        </authorList>
    </citation>
    <scope>NUCLEOTIDE SEQUENCE [LARGE SCALE GENOMIC DNA]</scope>
    <source>
        <strain evidence="4 5">DSM 43927</strain>
    </source>
</reference>
<protein>
    <submittedName>
        <fullName evidence="4">Acetyltransferase (GNAT) family protein</fullName>
    </submittedName>
</protein>
<evidence type="ECO:0000259" key="3">
    <source>
        <dbReference type="PROSITE" id="PS51186"/>
    </source>
</evidence>
<dbReference type="Pfam" id="PF00583">
    <property type="entry name" value="Acetyltransf_1"/>
    <property type="match status" value="1"/>
</dbReference>
<dbReference type="RefSeq" id="WP_211328710.1">
    <property type="nucleotide sequence ID" value="NZ_QTTT01000001.1"/>
</dbReference>
<dbReference type="InterPro" id="IPR000182">
    <property type="entry name" value="GNAT_dom"/>
</dbReference>
<organism evidence="4 5">
    <name type="scientific">Thermomonospora umbrina</name>
    <dbReference type="NCBI Taxonomy" id="111806"/>
    <lineage>
        <taxon>Bacteria</taxon>
        <taxon>Bacillati</taxon>
        <taxon>Actinomycetota</taxon>
        <taxon>Actinomycetes</taxon>
        <taxon>Streptosporangiales</taxon>
        <taxon>Thermomonosporaceae</taxon>
        <taxon>Thermomonospora</taxon>
    </lineage>
</organism>
<dbReference type="PROSITE" id="PS51186">
    <property type="entry name" value="GNAT"/>
    <property type="match status" value="1"/>
</dbReference>
<dbReference type="CDD" id="cd04301">
    <property type="entry name" value="NAT_SF"/>
    <property type="match status" value="1"/>
</dbReference>
<dbReference type="InterPro" id="IPR016181">
    <property type="entry name" value="Acyl_CoA_acyltransferase"/>
</dbReference>
<evidence type="ECO:0000256" key="1">
    <source>
        <dbReference type="ARBA" id="ARBA00022679"/>
    </source>
</evidence>
<dbReference type="PANTHER" id="PTHR43877:SF2">
    <property type="entry name" value="AMINOALKYLPHOSPHONATE N-ACETYLTRANSFERASE-RELATED"/>
    <property type="match status" value="1"/>
</dbReference>
<dbReference type="InterPro" id="IPR050832">
    <property type="entry name" value="Bact_Acetyltransf"/>
</dbReference>
<dbReference type="Gene3D" id="3.40.630.30">
    <property type="match status" value="1"/>
</dbReference>
<feature type="domain" description="N-acetyltransferase" evidence="3">
    <location>
        <begin position="8"/>
        <end position="153"/>
    </location>
</feature>
<proteinExistence type="predicted"/>
<sequence>MKRITVIVDISPATPYDPAVIALCAEQQTELEARYPGTDEAPKGIDPQVEFVVARIDREPVGCAGLKPLEPRVAEVTRMYVRPAHRGQGISRNLLDALEAKAVAKGVRTLRLETGDLQPESIALYQSSGYRRIPAFGSYVGNVLSLCFEKHLKE</sequence>
<dbReference type="SUPFAM" id="SSF55729">
    <property type="entry name" value="Acyl-CoA N-acyltransferases (Nat)"/>
    <property type="match status" value="1"/>
</dbReference>
<keyword evidence="2" id="KW-0012">Acyltransferase</keyword>
<dbReference type="EMBL" id="QTTT01000001">
    <property type="protein sequence ID" value="REE99155.1"/>
    <property type="molecule type" value="Genomic_DNA"/>
</dbReference>
<name>A0A3D9T1N5_9ACTN</name>
<keyword evidence="5" id="KW-1185">Reference proteome</keyword>
<keyword evidence="1 4" id="KW-0808">Transferase</keyword>
<gene>
    <name evidence="4" type="ORF">DFJ69_4662</name>
</gene>
<evidence type="ECO:0000313" key="4">
    <source>
        <dbReference type="EMBL" id="REE99155.1"/>
    </source>
</evidence>
<accession>A0A3D9T1N5</accession>
<dbReference type="Proteomes" id="UP000256661">
    <property type="component" value="Unassembled WGS sequence"/>
</dbReference>
<dbReference type="AlphaFoldDB" id="A0A3D9T1N5"/>
<comment type="caution">
    <text evidence="4">The sequence shown here is derived from an EMBL/GenBank/DDBJ whole genome shotgun (WGS) entry which is preliminary data.</text>
</comment>
<evidence type="ECO:0000256" key="2">
    <source>
        <dbReference type="ARBA" id="ARBA00023315"/>
    </source>
</evidence>